<dbReference type="EMBL" id="ATBB01000006">
    <property type="protein sequence ID" value="EQC58431.1"/>
    <property type="molecule type" value="Genomic_DNA"/>
</dbReference>
<organism evidence="2 3">
    <name type="scientific">Lactococcus cremoris subsp. cremoris TIFN6</name>
    <dbReference type="NCBI Taxonomy" id="1234876"/>
    <lineage>
        <taxon>Bacteria</taxon>
        <taxon>Bacillati</taxon>
        <taxon>Bacillota</taxon>
        <taxon>Bacilli</taxon>
        <taxon>Lactobacillales</taxon>
        <taxon>Streptococcaceae</taxon>
        <taxon>Lactococcus</taxon>
        <taxon>Lactococcus cremoris subsp. cremoris</taxon>
    </lineage>
</organism>
<reference evidence="2 3" key="1">
    <citation type="journal article" date="2013" name="ISME J.">
        <title>Multifactorial diversity sustains microbial community stability.</title>
        <authorList>
            <person name="Erkus O."/>
            <person name="de Jager V.C."/>
            <person name="Spus M."/>
            <person name="van Alen-Boerrigter I.J."/>
            <person name="van Rijswijck I.M."/>
            <person name="Hazelwood L."/>
            <person name="Janssen P.W."/>
            <person name="van Hijum S.A."/>
            <person name="Kleerebezem M."/>
            <person name="Smid E.J."/>
        </authorList>
    </citation>
    <scope>NUCLEOTIDE SEQUENCE [LARGE SCALE GENOMIC DNA]</scope>
    <source>
        <strain evidence="2 3">TIFN6</strain>
    </source>
</reference>
<evidence type="ECO:0000313" key="2">
    <source>
        <dbReference type="EMBL" id="EQC58431.1"/>
    </source>
</evidence>
<keyword evidence="1" id="KW-0472">Membrane</keyword>
<dbReference type="AlphaFoldDB" id="T0SJ32"/>
<dbReference type="Proteomes" id="UP000015854">
    <property type="component" value="Unassembled WGS sequence"/>
</dbReference>
<gene>
    <name evidence="2" type="ORF">LLT6_03775</name>
</gene>
<accession>T0SJ32</accession>
<feature type="transmembrane region" description="Helical" evidence="1">
    <location>
        <begin position="37"/>
        <end position="58"/>
    </location>
</feature>
<keyword evidence="1" id="KW-1133">Transmembrane helix</keyword>
<keyword evidence="1" id="KW-0812">Transmembrane</keyword>
<name>T0SJ32_LACLC</name>
<comment type="caution">
    <text evidence="2">The sequence shown here is derived from an EMBL/GenBank/DDBJ whole genome shotgun (WGS) entry which is preliminary data.</text>
</comment>
<feature type="transmembrane region" description="Helical" evidence="1">
    <location>
        <begin position="6"/>
        <end position="25"/>
    </location>
</feature>
<evidence type="ECO:0000313" key="3">
    <source>
        <dbReference type="Proteomes" id="UP000015854"/>
    </source>
</evidence>
<protein>
    <submittedName>
        <fullName evidence="2">Uncharacterized protein</fullName>
    </submittedName>
</protein>
<evidence type="ECO:0000256" key="1">
    <source>
        <dbReference type="SAM" id="Phobius"/>
    </source>
</evidence>
<proteinExistence type="predicted"/>
<sequence length="92" mass="10639">MNELIQPVLALGGLGYLNFLIYSRIDNPDFGSESDKKLMILLYSSMNYGIYLLLSLYFKLVPSIFNCNISFNNLNFVFSVYLPKIIYSYKLD</sequence>